<keyword evidence="1" id="KW-1133">Transmembrane helix</keyword>
<evidence type="ECO:0000256" key="1">
    <source>
        <dbReference type="SAM" id="Phobius"/>
    </source>
</evidence>
<proteinExistence type="predicted"/>
<feature type="transmembrane region" description="Helical" evidence="1">
    <location>
        <begin position="131"/>
        <end position="150"/>
    </location>
</feature>
<evidence type="ECO:0000313" key="2">
    <source>
        <dbReference type="EMBL" id="CAD0111161.1"/>
    </source>
</evidence>
<gene>
    <name evidence="2" type="ORF">AWRI4620_LOCUS5416</name>
</gene>
<evidence type="ECO:0000313" key="3">
    <source>
        <dbReference type="Proteomes" id="UP000745764"/>
    </source>
</evidence>
<sequence>MSFSLPYLIAPVVYEFVWNLDDTSKETSTYTTTYFNAPGPHTAYALVVNTALPSPSQIETIGIPYTIAPGGVSTQHVSATVATHRPTTPVLQVNHALVTPATDSSVQTSTLPKVPCHKFVPGSVLSLHESYSTYLQIILVCLVCGGYLWVRYLRHLRRKRETFEEGRGIFLSQKKSAIYELA</sequence>
<dbReference type="OrthoDB" id="3924069at2759"/>
<dbReference type="Proteomes" id="UP000745764">
    <property type="component" value="Unassembled WGS sequence"/>
</dbReference>
<keyword evidence="3" id="KW-1185">Reference proteome</keyword>
<dbReference type="AlphaFoldDB" id="A0A9N8KQM5"/>
<name>A0A9N8KQM5_9PEZI</name>
<protein>
    <submittedName>
        <fullName evidence="2">Uncharacterized protein</fullName>
    </submittedName>
</protein>
<keyword evidence="1" id="KW-0472">Membrane</keyword>
<organism evidence="2 3">
    <name type="scientific">Aureobasidium uvarum</name>
    <dbReference type="NCBI Taxonomy" id="2773716"/>
    <lineage>
        <taxon>Eukaryota</taxon>
        <taxon>Fungi</taxon>
        <taxon>Dikarya</taxon>
        <taxon>Ascomycota</taxon>
        <taxon>Pezizomycotina</taxon>
        <taxon>Dothideomycetes</taxon>
        <taxon>Dothideomycetidae</taxon>
        <taxon>Dothideales</taxon>
        <taxon>Saccotheciaceae</taxon>
        <taxon>Aureobasidium</taxon>
    </lineage>
</organism>
<accession>A0A9N8KQM5</accession>
<dbReference type="EMBL" id="CAINUL010000008">
    <property type="protein sequence ID" value="CAD0111161.1"/>
    <property type="molecule type" value="Genomic_DNA"/>
</dbReference>
<reference evidence="2" key="1">
    <citation type="submission" date="2020-06" db="EMBL/GenBank/DDBJ databases">
        <authorList>
            <person name="Onetto C."/>
        </authorList>
    </citation>
    <scope>NUCLEOTIDE SEQUENCE</scope>
</reference>
<comment type="caution">
    <text evidence="2">The sequence shown here is derived from an EMBL/GenBank/DDBJ whole genome shotgun (WGS) entry which is preliminary data.</text>
</comment>
<keyword evidence="1" id="KW-0812">Transmembrane</keyword>